<evidence type="ECO:0000313" key="1">
    <source>
        <dbReference type="EMBL" id="AEH86737.1"/>
    </source>
</evidence>
<name>F7YDE1_MESOW</name>
<dbReference type="HOGENOM" id="CLU_1146143_0_0_5"/>
<dbReference type="AlphaFoldDB" id="F7YDE1"/>
<evidence type="ECO:0000313" key="2">
    <source>
        <dbReference type="Proteomes" id="UP000001623"/>
    </source>
</evidence>
<gene>
    <name evidence="1" type="ordered locus">Mesop_2261</name>
</gene>
<dbReference type="EMBL" id="CP002279">
    <property type="protein sequence ID" value="AEH86737.1"/>
    <property type="molecule type" value="Genomic_DNA"/>
</dbReference>
<sequence>MHIDEKCNPTRYEVFTTDFQATSGLSGLNYVDEISKGVISASDEYYSLYNTSKFDTDFVRQRALANIAENRDLKWYTNLIGITYAADRKKLTDEKNSRKLLEKALFWFTESLKYDKTFFPAMANKIDAEIILDNYSDNSFDAGAKELLNTYYMYPGKGYIGYAGILYYEEVFGINGGNVTINKQKLNKIQLSRDFIEREISLYGGNSDLYGTLSRIYGFFGKADTKEKYDYLIKSQSSSRRL</sequence>
<accession>F7YDE1</accession>
<protein>
    <submittedName>
        <fullName evidence="1">Uncharacterized protein</fullName>
    </submittedName>
</protein>
<dbReference type="KEGG" id="mop:Mesop_2261"/>
<proteinExistence type="predicted"/>
<dbReference type="Proteomes" id="UP000001623">
    <property type="component" value="Chromosome"/>
</dbReference>
<organism evidence="1 2">
    <name type="scientific">Mesorhizobium opportunistum (strain LMG 24607 / HAMBI 3007 / WSM2075)</name>
    <dbReference type="NCBI Taxonomy" id="536019"/>
    <lineage>
        <taxon>Bacteria</taxon>
        <taxon>Pseudomonadati</taxon>
        <taxon>Pseudomonadota</taxon>
        <taxon>Alphaproteobacteria</taxon>
        <taxon>Hyphomicrobiales</taxon>
        <taxon>Phyllobacteriaceae</taxon>
        <taxon>Mesorhizobium</taxon>
    </lineage>
</organism>
<reference evidence="1 2" key="1">
    <citation type="submission" date="2010-10" db="EMBL/GenBank/DDBJ databases">
        <title>Complete sequence of Mesorhizobium opportunistum WSM2075.</title>
        <authorList>
            <consortium name="US DOE Joint Genome Institute"/>
            <person name="Lucas S."/>
            <person name="Copeland A."/>
            <person name="Lapidus A."/>
            <person name="Cheng J.-F."/>
            <person name="Bruce D."/>
            <person name="Goodwin L."/>
            <person name="Pitluck S."/>
            <person name="Chertkov O."/>
            <person name="Misra M."/>
            <person name="Detter J.C."/>
            <person name="Han C."/>
            <person name="Tapia R."/>
            <person name="Land M."/>
            <person name="Hauser L."/>
            <person name="Kyrpides N."/>
            <person name="Ovchinnikova G."/>
            <person name="Mavrommatis K.M."/>
            <person name="Tiwari R.P."/>
            <person name="Howieson J.G."/>
            <person name="O'Hara G.W."/>
            <person name="Nandasena K.G."/>
            <person name="Woyke T."/>
        </authorList>
    </citation>
    <scope>NUCLEOTIDE SEQUENCE [LARGE SCALE GENOMIC DNA]</scope>
    <source>
        <strain evidence="2">LMG 24607 / HAMBI 3007 / WSM2075</strain>
    </source>
</reference>